<dbReference type="GO" id="GO:0046654">
    <property type="term" value="P:tetrahydrofolate biosynthetic process"/>
    <property type="evidence" value="ECO:0007669"/>
    <property type="project" value="InterPro"/>
</dbReference>
<dbReference type="GO" id="GO:0032259">
    <property type="term" value="P:methylation"/>
    <property type="evidence" value="ECO:0007669"/>
    <property type="project" value="UniProtKB-KW"/>
</dbReference>
<dbReference type="SUPFAM" id="SSF55831">
    <property type="entry name" value="Thymidylate synthase/dCMP hydroxymethylase"/>
    <property type="match status" value="1"/>
</dbReference>
<dbReference type="InterPro" id="IPR045097">
    <property type="entry name" value="Thymidate_synth/dCMP_Mease"/>
</dbReference>
<dbReference type="PANTHER" id="PTHR11548">
    <property type="entry name" value="THYMIDYLATE SYNTHASE 1"/>
    <property type="match status" value="1"/>
</dbReference>
<dbReference type="EC" id="2.1.1.45" evidence="1"/>
<dbReference type="PANTHER" id="PTHR11548:SF1">
    <property type="entry name" value="THYMIDYLATE SYNTHASE 1"/>
    <property type="match status" value="1"/>
</dbReference>
<dbReference type="InterPro" id="IPR023451">
    <property type="entry name" value="Thymidate_synth/dCMP_Mease_dom"/>
</dbReference>
<dbReference type="InterPro" id="IPR000398">
    <property type="entry name" value="Thymidylate_synthase"/>
</dbReference>
<protein>
    <recommendedName>
        <fullName evidence="1">thymidylate synthase</fullName>
        <ecNumber evidence="1">2.1.1.45</ecNumber>
    </recommendedName>
</protein>
<keyword evidence="2" id="KW-0489">Methyltransferase</keyword>
<dbReference type="Pfam" id="PF00186">
    <property type="entry name" value="DHFR_1"/>
    <property type="match status" value="1"/>
</dbReference>
<dbReference type="SUPFAM" id="SSF53597">
    <property type="entry name" value="Dihydrofolate reductase-like"/>
    <property type="match status" value="1"/>
</dbReference>
<evidence type="ECO:0000259" key="4">
    <source>
        <dbReference type="PROSITE" id="PS51330"/>
    </source>
</evidence>
<name>A0A3G5ACH5_9VIRU</name>
<evidence type="ECO:0000256" key="2">
    <source>
        <dbReference type="ARBA" id="ARBA00022603"/>
    </source>
</evidence>
<dbReference type="InterPro" id="IPR001796">
    <property type="entry name" value="DHFR_dom"/>
</dbReference>
<dbReference type="Gene3D" id="3.30.572.10">
    <property type="entry name" value="Thymidylate synthase/dCMP hydroxymethylase domain"/>
    <property type="match status" value="1"/>
</dbReference>
<dbReference type="EMBL" id="MK072429">
    <property type="protein sequence ID" value="AYV84870.1"/>
    <property type="molecule type" value="Genomic_DNA"/>
</dbReference>
<dbReference type="InterPro" id="IPR024072">
    <property type="entry name" value="DHFR-like_dom_sf"/>
</dbReference>
<accession>A0A3G5ACH5</accession>
<dbReference type="PROSITE" id="PS51330">
    <property type="entry name" value="DHFR_2"/>
    <property type="match status" value="1"/>
</dbReference>
<organism evidence="5">
    <name type="scientific">Hyperionvirus sp</name>
    <dbReference type="NCBI Taxonomy" id="2487770"/>
    <lineage>
        <taxon>Viruses</taxon>
        <taxon>Varidnaviria</taxon>
        <taxon>Bamfordvirae</taxon>
        <taxon>Nucleocytoviricota</taxon>
        <taxon>Megaviricetes</taxon>
        <taxon>Imitervirales</taxon>
        <taxon>Mimiviridae</taxon>
        <taxon>Klosneuvirinae</taxon>
    </lineage>
</organism>
<dbReference type="Pfam" id="PF00303">
    <property type="entry name" value="Thymidylat_synt"/>
    <property type="match status" value="1"/>
</dbReference>
<dbReference type="Gene3D" id="3.40.430.10">
    <property type="entry name" value="Dihydrofolate Reductase, subunit A"/>
    <property type="match status" value="1"/>
</dbReference>
<evidence type="ECO:0000313" key="5">
    <source>
        <dbReference type="EMBL" id="AYV84870.1"/>
    </source>
</evidence>
<dbReference type="NCBIfam" id="TIGR03284">
    <property type="entry name" value="thym_sym"/>
    <property type="match status" value="1"/>
</dbReference>
<dbReference type="PRINTS" id="PR00108">
    <property type="entry name" value="THYMDSNTHASE"/>
</dbReference>
<evidence type="ECO:0000256" key="1">
    <source>
        <dbReference type="ARBA" id="ARBA00011947"/>
    </source>
</evidence>
<dbReference type="GO" id="GO:0004799">
    <property type="term" value="F:thymidylate synthase activity"/>
    <property type="evidence" value="ECO:0007669"/>
    <property type="project" value="UniProtKB-EC"/>
</dbReference>
<proteinExistence type="predicted"/>
<reference evidence="5" key="1">
    <citation type="submission" date="2018-10" db="EMBL/GenBank/DDBJ databases">
        <title>Hidden diversity of soil giant viruses.</title>
        <authorList>
            <person name="Schulz F."/>
            <person name="Alteio L."/>
            <person name="Goudeau D."/>
            <person name="Ryan E.M."/>
            <person name="Malmstrom R.R."/>
            <person name="Blanchard J."/>
            <person name="Woyke T."/>
        </authorList>
    </citation>
    <scope>NUCLEOTIDE SEQUENCE</scope>
    <source>
        <strain evidence="5">HYV1</strain>
    </source>
</reference>
<keyword evidence="3" id="KW-0808">Transferase</keyword>
<dbReference type="InterPro" id="IPR036926">
    <property type="entry name" value="Thymidate_synth/dCMP_Mease_sf"/>
</dbReference>
<sequence>MFDLIVAVDSKNGIGLFDGVNYSIPWSVEVDTRFFMDMTSCGKENVIIMGRNTFLSLGSKPLAGRINVVVSSNHIEGVPTCRSLNAALEKCQAFGHDNVFVIGGRQLYQEALRHPLLRYAYVTRIDHDFGCNISLELGNLKLLGSKMFMLWEKRVGERVRVCFNKYGGGTNLCVENLEELNYLNILEELMSVPGRATRNANTFSKFGKQIEFSLRDGTFPMLTTKKLSLKIIVEELLFFLRGETNTLKLSEKGIKIWEPNTSREFLDRLGLKNYGVGDMGPMYGYQFRHFNAPYGSCDMDHEGKGVDQLRICLELLKNDPTSRRILMTAFNPSQMYEGVLHPCHGIVIQFYVERGKYLCCSMYQRSADIFLGFPINIASYSLLTYIMCELVNNDKEYHGELLEPGKVVISLGDYHLYESHYEPAARQILRNPKPFPKLRIKRKLAQINHYTLDDFELIDYNAMPTIKAEMIA</sequence>
<evidence type="ECO:0000256" key="3">
    <source>
        <dbReference type="ARBA" id="ARBA00022679"/>
    </source>
</evidence>
<dbReference type="CDD" id="cd00209">
    <property type="entry name" value="DHFR"/>
    <property type="match status" value="1"/>
</dbReference>
<dbReference type="GO" id="GO:0004146">
    <property type="term" value="F:dihydrofolate reductase activity"/>
    <property type="evidence" value="ECO:0007669"/>
    <property type="project" value="InterPro"/>
</dbReference>
<dbReference type="CDD" id="cd00351">
    <property type="entry name" value="TS_Pyrimidine_HMase"/>
    <property type="match status" value="1"/>
</dbReference>
<gene>
    <name evidence="5" type="ORF">Hyperionvirus47_2</name>
</gene>
<feature type="domain" description="DHFR" evidence="4">
    <location>
        <begin position="1"/>
        <end position="184"/>
    </location>
</feature>
<dbReference type="GO" id="GO:0006231">
    <property type="term" value="P:dTMP biosynthetic process"/>
    <property type="evidence" value="ECO:0007669"/>
    <property type="project" value="InterPro"/>
</dbReference>